<organism evidence="1">
    <name type="scientific">Arundo donax</name>
    <name type="common">Giant reed</name>
    <name type="synonym">Donax arundinaceus</name>
    <dbReference type="NCBI Taxonomy" id="35708"/>
    <lineage>
        <taxon>Eukaryota</taxon>
        <taxon>Viridiplantae</taxon>
        <taxon>Streptophyta</taxon>
        <taxon>Embryophyta</taxon>
        <taxon>Tracheophyta</taxon>
        <taxon>Spermatophyta</taxon>
        <taxon>Magnoliopsida</taxon>
        <taxon>Liliopsida</taxon>
        <taxon>Poales</taxon>
        <taxon>Poaceae</taxon>
        <taxon>PACMAD clade</taxon>
        <taxon>Arundinoideae</taxon>
        <taxon>Arundineae</taxon>
        <taxon>Arundo</taxon>
    </lineage>
</organism>
<dbReference type="AlphaFoldDB" id="A0A0A9CHU2"/>
<reference evidence="1" key="1">
    <citation type="submission" date="2014-09" db="EMBL/GenBank/DDBJ databases">
        <authorList>
            <person name="Magalhaes I.L.F."/>
            <person name="Oliveira U."/>
            <person name="Santos F.R."/>
            <person name="Vidigal T.H.D.A."/>
            <person name="Brescovit A.D."/>
            <person name="Santos A.J."/>
        </authorList>
    </citation>
    <scope>NUCLEOTIDE SEQUENCE</scope>
    <source>
        <tissue evidence="1">Shoot tissue taken approximately 20 cm above the soil surface</tissue>
    </source>
</reference>
<protein>
    <submittedName>
        <fullName evidence="1">Uncharacterized protein</fullName>
    </submittedName>
</protein>
<sequence length="170" mass="18414">MMIPAFTARILLPWYMQRLKIAVAASFLPLGLPSHRRVMSGGIAPALPIVTLFSSTTDKLNSVAAAFSLASMLPILSTSTILGIACEPTMLALLFSWMERLRSAVTACSCVLGSEDESRLTSKGMAPASAMHIRLFTFLFASKRISPAAARCSSWFPLNLFISESRPAWS</sequence>
<dbReference type="EMBL" id="GBRH01222799">
    <property type="protein sequence ID" value="JAD75096.1"/>
    <property type="molecule type" value="Transcribed_RNA"/>
</dbReference>
<reference evidence="1" key="2">
    <citation type="journal article" date="2015" name="Data Brief">
        <title>Shoot transcriptome of the giant reed, Arundo donax.</title>
        <authorList>
            <person name="Barrero R.A."/>
            <person name="Guerrero F.D."/>
            <person name="Moolhuijzen P."/>
            <person name="Goolsby J.A."/>
            <person name="Tidwell J."/>
            <person name="Bellgard S.E."/>
            <person name="Bellgard M.I."/>
        </authorList>
    </citation>
    <scope>NUCLEOTIDE SEQUENCE</scope>
    <source>
        <tissue evidence="1">Shoot tissue taken approximately 20 cm above the soil surface</tissue>
    </source>
</reference>
<name>A0A0A9CHU2_ARUDO</name>
<proteinExistence type="predicted"/>
<accession>A0A0A9CHU2</accession>
<evidence type="ECO:0000313" key="1">
    <source>
        <dbReference type="EMBL" id="JAD75096.1"/>
    </source>
</evidence>